<comment type="caution">
    <text evidence="2">The sequence shown here is derived from an EMBL/GenBank/DDBJ whole genome shotgun (WGS) entry which is preliminary data.</text>
</comment>
<feature type="region of interest" description="Disordered" evidence="1">
    <location>
        <begin position="27"/>
        <end position="50"/>
    </location>
</feature>
<reference evidence="2 3" key="1">
    <citation type="journal article" date="2018" name="Front. Plant Sci.">
        <title>Red Clover (Trifolium pratense) and Zigzag Clover (T. medium) - A Picture of Genomic Similarities and Differences.</title>
        <authorList>
            <person name="Dluhosova J."/>
            <person name="Istvanek J."/>
            <person name="Nedelnik J."/>
            <person name="Repkova J."/>
        </authorList>
    </citation>
    <scope>NUCLEOTIDE SEQUENCE [LARGE SCALE GENOMIC DNA]</scope>
    <source>
        <strain evidence="3">cv. 10/8</strain>
        <tissue evidence="2">Leaf</tissue>
    </source>
</reference>
<organism evidence="2 3">
    <name type="scientific">Trifolium medium</name>
    <dbReference type="NCBI Taxonomy" id="97028"/>
    <lineage>
        <taxon>Eukaryota</taxon>
        <taxon>Viridiplantae</taxon>
        <taxon>Streptophyta</taxon>
        <taxon>Embryophyta</taxon>
        <taxon>Tracheophyta</taxon>
        <taxon>Spermatophyta</taxon>
        <taxon>Magnoliopsida</taxon>
        <taxon>eudicotyledons</taxon>
        <taxon>Gunneridae</taxon>
        <taxon>Pentapetalae</taxon>
        <taxon>rosids</taxon>
        <taxon>fabids</taxon>
        <taxon>Fabales</taxon>
        <taxon>Fabaceae</taxon>
        <taxon>Papilionoideae</taxon>
        <taxon>50 kb inversion clade</taxon>
        <taxon>NPAAA clade</taxon>
        <taxon>Hologalegina</taxon>
        <taxon>IRL clade</taxon>
        <taxon>Trifolieae</taxon>
        <taxon>Trifolium</taxon>
    </lineage>
</organism>
<dbReference type="Proteomes" id="UP000265520">
    <property type="component" value="Unassembled WGS sequence"/>
</dbReference>
<feature type="non-terminal residue" evidence="2">
    <location>
        <position position="50"/>
    </location>
</feature>
<dbReference type="AlphaFoldDB" id="A0A392QAH9"/>
<sequence length="50" mass="5115">MGMRYFIRGLLIPKATAVRGLAPNPMGGLATNSVSGSAPNHVKGPTPNPV</sequence>
<accession>A0A392QAH9</accession>
<protein>
    <submittedName>
        <fullName evidence="2">Uncharacterized protein</fullName>
    </submittedName>
</protein>
<name>A0A392QAH9_9FABA</name>
<evidence type="ECO:0000313" key="3">
    <source>
        <dbReference type="Proteomes" id="UP000265520"/>
    </source>
</evidence>
<dbReference type="EMBL" id="LXQA010122171">
    <property type="protein sequence ID" value="MCI20882.1"/>
    <property type="molecule type" value="Genomic_DNA"/>
</dbReference>
<evidence type="ECO:0000256" key="1">
    <source>
        <dbReference type="SAM" id="MobiDB-lite"/>
    </source>
</evidence>
<proteinExistence type="predicted"/>
<keyword evidence="3" id="KW-1185">Reference proteome</keyword>
<evidence type="ECO:0000313" key="2">
    <source>
        <dbReference type="EMBL" id="MCI20882.1"/>
    </source>
</evidence>